<feature type="non-terminal residue" evidence="1">
    <location>
        <position position="86"/>
    </location>
</feature>
<dbReference type="EMBL" id="CAUOFW020004358">
    <property type="protein sequence ID" value="CAK9165242.1"/>
    <property type="molecule type" value="Genomic_DNA"/>
</dbReference>
<evidence type="ECO:0000313" key="1">
    <source>
        <dbReference type="EMBL" id="CAK9165242.1"/>
    </source>
</evidence>
<dbReference type="AlphaFoldDB" id="A0ABC8T761"/>
<organism evidence="1 2">
    <name type="scientific">Ilex paraguariensis</name>
    <name type="common">yerba mate</name>
    <dbReference type="NCBI Taxonomy" id="185542"/>
    <lineage>
        <taxon>Eukaryota</taxon>
        <taxon>Viridiplantae</taxon>
        <taxon>Streptophyta</taxon>
        <taxon>Embryophyta</taxon>
        <taxon>Tracheophyta</taxon>
        <taxon>Spermatophyta</taxon>
        <taxon>Magnoliopsida</taxon>
        <taxon>eudicotyledons</taxon>
        <taxon>Gunneridae</taxon>
        <taxon>Pentapetalae</taxon>
        <taxon>asterids</taxon>
        <taxon>campanulids</taxon>
        <taxon>Aquifoliales</taxon>
        <taxon>Aquifoliaceae</taxon>
        <taxon>Ilex</taxon>
    </lineage>
</organism>
<evidence type="ECO:0000313" key="2">
    <source>
        <dbReference type="Proteomes" id="UP001642360"/>
    </source>
</evidence>
<keyword evidence="2" id="KW-1185">Reference proteome</keyword>
<gene>
    <name evidence="1" type="ORF">ILEXP_LOCUS34402</name>
</gene>
<proteinExistence type="predicted"/>
<sequence length="86" mass="9134">MLTAAPALTIPLIMSEIEEHSLSFEPPSTSISNFSLTDFEQPTELASSSVAPSLPNDSTATSLFESVMLLHPMVTPANVGIHKPNP</sequence>
<comment type="caution">
    <text evidence="1">The sequence shown here is derived from an EMBL/GenBank/DDBJ whole genome shotgun (WGS) entry which is preliminary data.</text>
</comment>
<protein>
    <submittedName>
        <fullName evidence="1">Uncharacterized protein</fullName>
    </submittedName>
</protein>
<dbReference type="Proteomes" id="UP001642360">
    <property type="component" value="Unassembled WGS sequence"/>
</dbReference>
<accession>A0ABC8T761</accession>
<reference evidence="1 2" key="1">
    <citation type="submission" date="2024-02" db="EMBL/GenBank/DDBJ databases">
        <authorList>
            <person name="Vignale AGUSTIN F."/>
            <person name="Sosa J E."/>
            <person name="Modenutti C."/>
        </authorList>
    </citation>
    <scope>NUCLEOTIDE SEQUENCE [LARGE SCALE GENOMIC DNA]</scope>
</reference>
<name>A0ABC8T761_9AQUA</name>